<reference evidence="1 2" key="1">
    <citation type="submission" date="2013-08" db="EMBL/GenBank/DDBJ databases">
        <authorList>
            <person name="Weinstock G."/>
            <person name="Sodergren E."/>
            <person name="Wylie T."/>
            <person name="Fulton L."/>
            <person name="Fulton R."/>
            <person name="Fronick C."/>
            <person name="O'Laughlin M."/>
            <person name="Godfrey J."/>
            <person name="Miner T."/>
            <person name="Herter B."/>
            <person name="Appelbaum E."/>
            <person name="Cordes M."/>
            <person name="Lek S."/>
            <person name="Wollam A."/>
            <person name="Pepin K.H."/>
            <person name="Palsikar V.B."/>
            <person name="Mitreva M."/>
            <person name="Wilson R.K."/>
        </authorList>
    </citation>
    <scope>NUCLEOTIDE SEQUENCE [LARGE SCALE GENOMIC DNA]</scope>
    <source>
        <strain evidence="1 2">F0041</strain>
    </source>
</reference>
<dbReference type="PATRIC" id="fig|1321819.3.peg.1626"/>
<gene>
    <name evidence="1" type="ORF">HMPREF1981_01760</name>
</gene>
<dbReference type="Proteomes" id="UP000016496">
    <property type="component" value="Unassembled WGS sequence"/>
</dbReference>
<name>U2DZM6_9BACE</name>
<accession>U2DZM6</accession>
<evidence type="ECO:0000313" key="1">
    <source>
        <dbReference type="EMBL" id="ERI85406.1"/>
    </source>
</evidence>
<dbReference type="HOGENOM" id="CLU_3149651_0_0_10"/>
<evidence type="ECO:0000313" key="2">
    <source>
        <dbReference type="Proteomes" id="UP000016496"/>
    </source>
</evidence>
<organism evidence="1 2">
    <name type="scientific">Bacteroides pyogenes F0041</name>
    <dbReference type="NCBI Taxonomy" id="1321819"/>
    <lineage>
        <taxon>Bacteria</taxon>
        <taxon>Pseudomonadati</taxon>
        <taxon>Bacteroidota</taxon>
        <taxon>Bacteroidia</taxon>
        <taxon>Bacteroidales</taxon>
        <taxon>Bacteroidaceae</taxon>
        <taxon>Bacteroides</taxon>
    </lineage>
</organism>
<dbReference type="AlphaFoldDB" id="U2DZM6"/>
<dbReference type="EMBL" id="AWSV01000093">
    <property type="protein sequence ID" value="ERI85406.1"/>
    <property type="molecule type" value="Genomic_DNA"/>
</dbReference>
<sequence>MATMEIDMTNIDMLINAFFIIRCFYNRCYLKKLLLFIGGYLSFIDMQR</sequence>
<proteinExistence type="predicted"/>
<comment type="caution">
    <text evidence="1">The sequence shown here is derived from an EMBL/GenBank/DDBJ whole genome shotgun (WGS) entry which is preliminary data.</text>
</comment>
<protein>
    <submittedName>
        <fullName evidence="1">Uncharacterized protein</fullName>
    </submittedName>
</protein>